<keyword evidence="1" id="KW-1133">Transmembrane helix</keyword>
<proteinExistence type="predicted"/>
<dbReference type="EMBL" id="JARKIE010000314">
    <property type="protein sequence ID" value="KAJ7654927.1"/>
    <property type="molecule type" value="Genomic_DNA"/>
</dbReference>
<evidence type="ECO:0000313" key="3">
    <source>
        <dbReference type="Proteomes" id="UP001221757"/>
    </source>
</evidence>
<gene>
    <name evidence="2" type="ORF">B0H17DRAFT_1146564</name>
</gene>
<dbReference type="AlphaFoldDB" id="A0AAD7CNT5"/>
<keyword evidence="3" id="KW-1185">Reference proteome</keyword>
<feature type="transmembrane region" description="Helical" evidence="1">
    <location>
        <begin position="176"/>
        <end position="200"/>
    </location>
</feature>
<keyword evidence="1" id="KW-0812">Transmembrane</keyword>
<name>A0AAD7CNT5_MYCRO</name>
<keyword evidence="1" id="KW-0472">Membrane</keyword>
<protein>
    <submittedName>
        <fullName evidence="2">Uncharacterized protein</fullName>
    </submittedName>
</protein>
<feature type="transmembrane region" description="Helical" evidence="1">
    <location>
        <begin position="131"/>
        <end position="156"/>
    </location>
</feature>
<feature type="transmembrane region" description="Helical" evidence="1">
    <location>
        <begin position="6"/>
        <end position="23"/>
    </location>
</feature>
<comment type="caution">
    <text evidence="2">The sequence shown here is derived from an EMBL/GenBank/DDBJ whole genome shotgun (WGS) entry which is preliminary data.</text>
</comment>
<evidence type="ECO:0000256" key="1">
    <source>
        <dbReference type="SAM" id="Phobius"/>
    </source>
</evidence>
<sequence>MPQIFYIAGIACLSLALLFNLLTRISRPSLQGIDVARIINPSGSASKIVDLRHTTDQGDQCGSLGSGCTYAFDGSEDFILTPSWTRGVAIQPFGEYAIDNTPEFVYFKRPVRCLNALALGLACFKHEKKPIFASLACLVAAFFMFILFIINIVFYAHVRHLVGGLEKGAPVQSSVIPSSAIWLTFVALLLIIVQGGSVFLGHRKTRAEGRNLMAYSMMTSKPGLLGRIF</sequence>
<evidence type="ECO:0000313" key="2">
    <source>
        <dbReference type="EMBL" id="KAJ7654927.1"/>
    </source>
</evidence>
<dbReference type="Proteomes" id="UP001221757">
    <property type="component" value="Unassembled WGS sequence"/>
</dbReference>
<accession>A0AAD7CNT5</accession>
<reference evidence="2" key="1">
    <citation type="submission" date="2023-03" db="EMBL/GenBank/DDBJ databases">
        <title>Massive genome expansion in bonnet fungi (Mycena s.s.) driven by repeated elements and novel gene families across ecological guilds.</title>
        <authorList>
            <consortium name="Lawrence Berkeley National Laboratory"/>
            <person name="Harder C.B."/>
            <person name="Miyauchi S."/>
            <person name="Viragh M."/>
            <person name="Kuo A."/>
            <person name="Thoen E."/>
            <person name="Andreopoulos B."/>
            <person name="Lu D."/>
            <person name="Skrede I."/>
            <person name="Drula E."/>
            <person name="Henrissat B."/>
            <person name="Morin E."/>
            <person name="Kohler A."/>
            <person name="Barry K."/>
            <person name="LaButti K."/>
            <person name="Morin E."/>
            <person name="Salamov A."/>
            <person name="Lipzen A."/>
            <person name="Mereny Z."/>
            <person name="Hegedus B."/>
            <person name="Baldrian P."/>
            <person name="Stursova M."/>
            <person name="Weitz H."/>
            <person name="Taylor A."/>
            <person name="Grigoriev I.V."/>
            <person name="Nagy L.G."/>
            <person name="Martin F."/>
            <person name="Kauserud H."/>
        </authorList>
    </citation>
    <scope>NUCLEOTIDE SEQUENCE</scope>
    <source>
        <strain evidence="2">CBHHK067</strain>
    </source>
</reference>
<organism evidence="2 3">
    <name type="scientific">Mycena rosella</name>
    <name type="common">Pink bonnet</name>
    <name type="synonym">Agaricus rosellus</name>
    <dbReference type="NCBI Taxonomy" id="1033263"/>
    <lineage>
        <taxon>Eukaryota</taxon>
        <taxon>Fungi</taxon>
        <taxon>Dikarya</taxon>
        <taxon>Basidiomycota</taxon>
        <taxon>Agaricomycotina</taxon>
        <taxon>Agaricomycetes</taxon>
        <taxon>Agaricomycetidae</taxon>
        <taxon>Agaricales</taxon>
        <taxon>Marasmiineae</taxon>
        <taxon>Mycenaceae</taxon>
        <taxon>Mycena</taxon>
    </lineage>
</organism>